<evidence type="ECO:0000313" key="2">
    <source>
        <dbReference type="Proteomes" id="UP001595973"/>
    </source>
</evidence>
<protein>
    <recommendedName>
        <fullName evidence="3">DUF4157 domain-containing protein</fullName>
    </recommendedName>
</protein>
<accession>A0ABV9KE80</accession>
<dbReference type="EMBL" id="JBHSGI010000004">
    <property type="protein sequence ID" value="MFC4668240.1"/>
    <property type="molecule type" value="Genomic_DNA"/>
</dbReference>
<evidence type="ECO:0000313" key="1">
    <source>
        <dbReference type="EMBL" id="MFC4668240.1"/>
    </source>
</evidence>
<sequence length="229" mass="25795">MILRLLLLSVLALAACGRPLTVNERAFASAIMGDQVNLKRVRLVDGAPVGAVTFHRKARPRVTCRELILPPVTESVVTAKPAAVTLFNTVFFARDWYTDDYLRGYPDRMNLTAAMLLGHELVHVWQWQNRARTGYSPLRAAVEHGRSSDPYLFNLETSPDLLDFGFEQQGSIMEEYVCCRALAPNAARTKRLHDMLRADFPVADLPRNGRRERDVMLPWKGAELDGICD</sequence>
<dbReference type="Proteomes" id="UP001595973">
    <property type="component" value="Unassembled WGS sequence"/>
</dbReference>
<gene>
    <name evidence="1" type="ORF">ACFO5X_06715</name>
</gene>
<proteinExistence type="predicted"/>
<dbReference type="RefSeq" id="WP_380716511.1">
    <property type="nucleotide sequence ID" value="NZ_JBHSGI010000004.1"/>
</dbReference>
<reference evidence="2" key="1">
    <citation type="journal article" date="2019" name="Int. J. Syst. Evol. Microbiol.">
        <title>The Global Catalogue of Microorganisms (GCM) 10K type strain sequencing project: providing services to taxonomists for standard genome sequencing and annotation.</title>
        <authorList>
            <consortium name="The Broad Institute Genomics Platform"/>
            <consortium name="The Broad Institute Genome Sequencing Center for Infectious Disease"/>
            <person name="Wu L."/>
            <person name="Ma J."/>
        </authorList>
    </citation>
    <scope>NUCLEOTIDE SEQUENCE [LARGE SCALE GENOMIC DNA]</scope>
    <source>
        <strain evidence="2">CGMCC 4.7283</strain>
    </source>
</reference>
<comment type="caution">
    <text evidence="1">The sequence shown here is derived from an EMBL/GenBank/DDBJ whole genome shotgun (WGS) entry which is preliminary data.</text>
</comment>
<organism evidence="1 2">
    <name type="scientific">Seohaeicola nanhaiensis</name>
    <dbReference type="NCBI Taxonomy" id="1387282"/>
    <lineage>
        <taxon>Bacteria</taxon>
        <taxon>Pseudomonadati</taxon>
        <taxon>Pseudomonadota</taxon>
        <taxon>Alphaproteobacteria</taxon>
        <taxon>Rhodobacterales</taxon>
        <taxon>Roseobacteraceae</taxon>
        <taxon>Seohaeicola</taxon>
    </lineage>
</organism>
<evidence type="ECO:0008006" key="3">
    <source>
        <dbReference type="Google" id="ProtNLM"/>
    </source>
</evidence>
<keyword evidence="2" id="KW-1185">Reference proteome</keyword>
<dbReference type="PROSITE" id="PS51257">
    <property type="entry name" value="PROKAR_LIPOPROTEIN"/>
    <property type="match status" value="1"/>
</dbReference>
<name>A0ABV9KE80_9RHOB</name>